<name>A0ABY2ZQJ1_9GAMM</name>
<reference evidence="1 2" key="1">
    <citation type="submission" date="2019-06" db="EMBL/GenBank/DDBJ databases">
        <title>Pantoea dispersa Assembly.</title>
        <authorList>
            <person name="Wang J."/>
        </authorList>
    </citation>
    <scope>NUCLEOTIDE SEQUENCE [LARGE SCALE GENOMIC DNA]</scope>
    <source>
        <strain evidence="2">bio</strain>
    </source>
</reference>
<organism evidence="1 2">
    <name type="scientific">Pantoea dispersa</name>
    <dbReference type="NCBI Taxonomy" id="59814"/>
    <lineage>
        <taxon>Bacteria</taxon>
        <taxon>Pseudomonadati</taxon>
        <taxon>Pseudomonadota</taxon>
        <taxon>Gammaproteobacteria</taxon>
        <taxon>Enterobacterales</taxon>
        <taxon>Erwiniaceae</taxon>
        <taxon>Pantoea</taxon>
    </lineage>
</organism>
<proteinExistence type="predicted"/>
<accession>A0ABY2ZQJ1</accession>
<keyword evidence="2" id="KW-1185">Reference proteome</keyword>
<gene>
    <name evidence="1" type="ORF">FK492_24240</name>
</gene>
<comment type="caution">
    <text evidence="1">The sequence shown here is derived from an EMBL/GenBank/DDBJ whole genome shotgun (WGS) entry which is preliminary data.</text>
</comment>
<evidence type="ECO:0000313" key="1">
    <source>
        <dbReference type="EMBL" id="TQC57770.1"/>
    </source>
</evidence>
<feature type="non-terminal residue" evidence="1">
    <location>
        <position position="35"/>
    </location>
</feature>
<protein>
    <submittedName>
        <fullName evidence="1">Thioesterase</fullName>
    </submittedName>
</protein>
<evidence type="ECO:0000313" key="2">
    <source>
        <dbReference type="Proteomes" id="UP000319715"/>
    </source>
</evidence>
<dbReference type="EMBL" id="VICF01000168">
    <property type="protein sequence ID" value="TQC57770.1"/>
    <property type="molecule type" value="Genomic_DNA"/>
</dbReference>
<sequence>MPFREPADLAVLNADCRDTLIAHLGIVFTEAGPDW</sequence>
<dbReference type="Proteomes" id="UP000319715">
    <property type="component" value="Unassembled WGS sequence"/>
</dbReference>